<reference evidence="2 3" key="1">
    <citation type="journal article" date="2018" name="MBio">
        <title>Comparative Genomics Reveals the Core Gene Toolbox for the Fungus-Insect Symbiosis.</title>
        <authorList>
            <person name="Wang Y."/>
            <person name="Stata M."/>
            <person name="Wang W."/>
            <person name="Stajich J.E."/>
            <person name="White M.M."/>
            <person name="Moncalvo J.M."/>
        </authorList>
    </citation>
    <scope>NUCLEOTIDE SEQUENCE [LARGE SCALE GENOMIC DNA]</scope>
    <source>
        <strain evidence="2 3">SWE-8-4</strain>
    </source>
</reference>
<evidence type="ECO:0000256" key="1">
    <source>
        <dbReference type="SAM" id="SignalP"/>
    </source>
</evidence>
<dbReference type="OrthoDB" id="6379191at2759"/>
<name>A0A2T9YAD1_9FUNG</name>
<proteinExistence type="predicted"/>
<evidence type="ECO:0000313" key="2">
    <source>
        <dbReference type="EMBL" id="PVU89291.1"/>
    </source>
</evidence>
<evidence type="ECO:0000313" key="3">
    <source>
        <dbReference type="Proteomes" id="UP000245383"/>
    </source>
</evidence>
<feature type="signal peptide" evidence="1">
    <location>
        <begin position="1"/>
        <end position="23"/>
    </location>
</feature>
<dbReference type="Proteomes" id="UP000245383">
    <property type="component" value="Unassembled WGS sequence"/>
</dbReference>
<gene>
    <name evidence="2" type="ORF">BB561_005440</name>
</gene>
<protein>
    <submittedName>
        <fullName evidence="2">Uncharacterized protein</fullName>
    </submittedName>
</protein>
<organism evidence="2 3">
    <name type="scientific">Smittium simulii</name>
    <dbReference type="NCBI Taxonomy" id="133385"/>
    <lineage>
        <taxon>Eukaryota</taxon>
        <taxon>Fungi</taxon>
        <taxon>Fungi incertae sedis</taxon>
        <taxon>Zoopagomycota</taxon>
        <taxon>Kickxellomycotina</taxon>
        <taxon>Harpellomycetes</taxon>
        <taxon>Harpellales</taxon>
        <taxon>Legeriomycetaceae</taxon>
        <taxon>Smittium</taxon>
    </lineage>
</organism>
<comment type="caution">
    <text evidence="2">The sequence shown here is derived from an EMBL/GenBank/DDBJ whole genome shotgun (WGS) entry which is preliminary data.</text>
</comment>
<dbReference type="EMBL" id="MBFR01000325">
    <property type="protein sequence ID" value="PVU89291.1"/>
    <property type="molecule type" value="Genomic_DNA"/>
</dbReference>
<accession>A0A2T9YAD1</accession>
<keyword evidence="1" id="KW-0732">Signal</keyword>
<dbReference type="AlphaFoldDB" id="A0A2T9YAD1"/>
<sequence>MLANKSVLLVFLLTQTLVQGYLANSNIKETKEFEISKREQVDSYQNSETFDNGLGGITKCNANGCYTVPSDSTIANSDFYSNILSKRYNSGKYVPDNRGKYVPDNRGKYVPDNRGKYLDQNAWLTISSDDAPACAAKVAPIAQALDIGVSLGRVINPDKLWMYLVILSTDNGFS</sequence>
<feature type="chain" id="PRO_5015465028" evidence="1">
    <location>
        <begin position="24"/>
        <end position="174"/>
    </location>
</feature>
<keyword evidence="3" id="KW-1185">Reference proteome</keyword>